<dbReference type="InterPro" id="IPR052195">
    <property type="entry name" value="Bact_Alkyl/Aryl-Sulfatase"/>
</dbReference>
<dbReference type="Pfam" id="PF00753">
    <property type="entry name" value="Lactamase_B"/>
    <property type="match status" value="1"/>
</dbReference>
<dbReference type="Pfam" id="PF14863">
    <property type="entry name" value="Alkyl_sulf_dimr"/>
    <property type="match status" value="1"/>
</dbReference>
<gene>
    <name evidence="2" type="ORF">RM425_08455</name>
</gene>
<dbReference type="RefSeq" id="WP_311344756.1">
    <property type="nucleotide sequence ID" value="NZ_JAVREI010000004.1"/>
</dbReference>
<dbReference type="SUPFAM" id="SSF56281">
    <property type="entry name" value="Metallo-hydrolase/oxidoreductase"/>
    <property type="match status" value="1"/>
</dbReference>
<evidence type="ECO:0000313" key="2">
    <source>
        <dbReference type="EMBL" id="MDT0275933.1"/>
    </source>
</evidence>
<dbReference type="EMBL" id="JAVREI010000004">
    <property type="protein sequence ID" value="MDT0275933.1"/>
    <property type="molecule type" value="Genomic_DNA"/>
</dbReference>
<protein>
    <submittedName>
        <fullName evidence="2">Alkyl sulfatase dimerization domain-containing protein</fullName>
    </submittedName>
</protein>
<dbReference type="PANTHER" id="PTHR43223">
    <property type="entry name" value="ALKYL/ARYL-SULFATASE"/>
    <property type="match status" value="1"/>
</dbReference>
<name>A0ABU2K6X0_9ACTN</name>
<keyword evidence="3" id="KW-1185">Reference proteome</keyword>
<dbReference type="InterPro" id="IPR038536">
    <property type="entry name" value="Alkyl/aryl-sulf_dimr_sf"/>
</dbReference>
<dbReference type="Gene3D" id="3.60.15.10">
    <property type="entry name" value="Ribonuclease Z/Hydroxyacylglutathione hydrolase-like"/>
    <property type="match status" value="1"/>
</dbReference>
<dbReference type="InterPro" id="IPR036866">
    <property type="entry name" value="RibonucZ/Hydroxyglut_hydro"/>
</dbReference>
<dbReference type="Gene3D" id="1.25.40.880">
    <property type="entry name" value="Alkyl sulfatase, dimerisation domain"/>
    <property type="match status" value="1"/>
</dbReference>
<evidence type="ECO:0000313" key="3">
    <source>
        <dbReference type="Proteomes" id="UP001183222"/>
    </source>
</evidence>
<dbReference type="SMART" id="SM00849">
    <property type="entry name" value="Lactamase_B"/>
    <property type="match status" value="1"/>
</dbReference>
<dbReference type="InterPro" id="IPR001279">
    <property type="entry name" value="Metallo-B-lactamas"/>
</dbReference>
<feature type="domain" description="Metallo-beta-lactamase" evidence="1">
    <location>
        <begin position="43"/>
        <end position="241"/>
    </location>
</feature>
<proteinExistence type="predicted"/>
<sequence>MAQSILELADDVWTGAALLNDLRRYPPGHVEEVAPGVRMSPGFGHAFLVETGDGLVMYDTGPRETAQALHDGVRAWTDAPVTHGVYTHGHLDHVYGMVPFDEEAEATGRPRPIVVAHENVNARFDRYDLTKGYNTVINQRQFRNLDLVWPEYYRRPDITYSDQYQLTVSGTEFQLRHALGETDDHTLGYLPDRKILFAGDLFLFVSPNAGNPQKVQRYPVEWAAALRWMAGLGAELMLPSHGVPVQGADRIREALETTAAYLESLVEQTLAVMNAGGRLSDALATVRVPDELAAKPYLQPVYDEPEFVVRNIWRLYGGWYDGDPAALKPAQPDVLARALAQLAGGAARLADAAADALRAGDLRLAGHLAQLAVDAAPEDPALHRIRAEVFAARGKAEKSTMARGIFRWAALESRTAAGEAVEEGLGRPAASL</sequence>
<reference evidence="3" key="1">
    <citation type="submission" date="2023-07" db="EMBL/GenBank/DDBJ databases">
        <title>30 novel species of actinomycetes from the DSMZ collection.</title>
        <authorList>
            <person name="Nouioui I."/>
        </authorList>
    </citation>
    <scope>NUCLEOTIDE SEQUENCE [LARGE SCALE GENOMIC DNA]</scope>
    <source>
        <strain evidence="3">DSM 46792</strain>
    </source>
</reference>
<comment type="caution">
    <text evidence="2">The sequence shown here is derived from an EMBL/GenBank/DDBJ whole genome shotgun (WGS) entry which is preliminary data.</text>
</comment>
<organism evidence="2 3">
    <name type="scientific">Blastococcus goldschmidtiae</name>
    <dbReference type="NCBI Taxonomy" id="3075546"/>
    <lineage>
        <taxon>Bacteria</taxon>
        <taxon>Bacillati</taxon>
        <taxon>Actinomycetota</taxon>
        <taxon>Actinomycetes</taxon>
        <taxon>Geodermatophilales</taxon>
        <taxon>Geodermatophilaceae</taxon>
        <taxon>Blastococcus</taxon>
    </lineage>
</organism>
<evidence type="ECO:0000259" key="1">
    <source>
        <dbReference type="SMART" id="SM00849"/>
    </source>
</evidence>
<dbReference type="InterPro" id="IPR029228">
    <property type="entry name" value="Alkyl_sulf_dimr"/>
</dbReference>
<dbReference type="Proteomes" id="UP001183222">
    <property type="component" value="Unassembled WGS sequence"/>
</dbReference>
<dbReference type="PANTHER" id="PTHR43223:SF2">
    <property type="entry name" value="METALLO-BETA-LACTAMASE DOMAIN-CONTAINING PROTEIN"/>
    <property type="match status" value="1"/>
</dbReference>
<accession>A0ABU2K6X0</accession>